<dbReference type="OrthoDB" id="2861608at2759"/>
<dbReference type="AlphaFoldDB" id="A0A6A4HV32"/>
<dbReference type="CDD" id="cd00067">
    <property type="entry name" value="GAL4"/>
    <property type="match status" value="1"/>
</dbReference>
<keyword evidence="3" id="KW-1185">Reference proteome</keyword>
<dbReference type="InterPro" id="IPR036864">
    <property type="entry name" value="Zn2-C6_fun-type_DNA-bd_sf"/>
</dbReference>
<evidence type="ECO:0000313" key="3">
    <source>
        <dbReference type="Proteomes" id="UP000799118"/>
    </source>
</evidence>
<accession>A0A6A4HV32</accession>
<dbReference type="InterPro" id="IPR001138">
    <property type="entry name" value="Zn2Cys6_DnaBD"/>
</dbReference>
<feature type="domain" description="Zn(2)-C6 fungal-type" evidence="1">
    <location>
        <begin position="8"/>
        <end position="39"/>
    </location>
</feature>
<dbReference type="PROSITE" id="PS00463">
    <property type="entry name" value="ZN2_CY6_FUNGAL_1"/>
    <property type="match status" value="1"/>
</dbReference>
<dbReference type="SUPFAM" id="SSF57701">
    <property type="entry name" value="Zn2/Cys6 DNA-binding domain"/>
    <property type="match status" value="1"/>
</dbReference>
<dbReference type="GO" id="GO:0008270">
    <property type="term" value="F:zinc ion binding"/>
    <property type="evidence" value="ECO:0007669"/>
    <property type="project" value="InterPro"/>
</dbReference>
<dbReference type="Proteomes" id="UP000799118">
    <property type="component" value="Unassembled WGS sequence"/>
</dbReference>
<protein>
    <recommendedName>
        <fullName evidence="1">Zn(2)-C6 fungal-type domain-containing protein</fullName>
    </recommendedName>
</protein>
<evidence type="ECO:0000313" key="2">
    <source>
        <dbReference type="EMBL" id="KAE9402056.1"/>
    </source>
</evidence>
<reference evidence="2" key="1">
    <citation type="journal article" date="2019" name="Environ. Microbiol.">
        <title>Fungal ecological strategies reflected in gene transcription - a case study of two litter decomposers.</title>
        <authorList>
            <person name="Barbi F."/>
            <person name="Kohler A."/>
            <person name="Barry K."/>
            <person name="Baskaran P."/>
            <person name="Daum C."/>
            <person name="Fauchery L."/>
            <person name="Ihrmark K."/>
            <person name="Kuo A."/>
            <person name="LaButti K."/>
            <person name="Lipzen A."/>
            <person name="Morin E."/>
            <person name="Grigoriev I.V."/>
            <person name="Henrissat B."/>
            <person name="Lindahl B."/>
            <person name="Martin F."/>
        </authorList>
    </citation>
    <scope>NUCLEOTIDE SEQUENCE</scope>
    <source>
        <strain evidence="2">JB14</strain>
    </source>
</reference>
<dbReference type="EMBL" id="ML769439">
    <property type="protein sequence ID" value="KAE9402056.1"/>
    <property type="molecule type" value="Genomic_DNA"/>
</dbReference>
<evidence type="ECO:0000259" key="1">
    <source>
        <dbReference type="PROSITE" id="PS50048"/>
    </source>
</evidence>
<name>A0A6A4HV32_9AGAR</name>
<proteinExistence type="predicted"/>
<dbReference type="GO" id="GO:0000981">
    <property type="term" value="F:DNA-binding transcription factor activity, RNA polymerase II-specific"/>
    <property type="evidence" value="ECO:0007669"/>
    <property type="project" value="InterPro"/>
</dbReference>
<organism evidence="2 3">
    <name type="scientific">Gymnopus androsaceus JB14</name>
    <dbReference type="NCBI Taxonomy" id="1447944"/>
    <lineage>
        <taxon>Eukaryota</taxon>
        <taxon>Fungi</taxon>
        <taxon>Dikarya</taxon>
        <taxon>Basidiomycota</taxon>
        <taxon>Agaricomycotina</taxon>
        <taxon>Agaricomycetes</taxon>
        <taxon>Agaricomycetidae</taxon>
        <taxon>Agaricales</taxon>
        <taxon>Marasmiineae</taxon>
        <taxon>Omphalotaceae</taxon>
        <taxon>Gymnopus</taxon>
    </lineage>
</organism>
<dbReference type="Gene3D" id="4.10.240.10">
    <property type="entry name" value="Zn(2)-C6 fungal-type DNA-binding domain"/>
    <property type="match status" value="1"/>
</dbReference>
<gene>
    <name evidence="2" type="ORF">BT96DRAFT_1017869</name>
</gene>
<dbReference type="PROSITE" id="PS50048">
    <property type="entry name" value="ZN2_CY6_FUNGAL_2"/>
    <property type="match status" value="1"/>
</dbReference>
<sequence length="586" mass="64706">MKRKKLPACDSCKARRVLCHPQSNGPCPRCSEKGVNCTTTPVVRRKRRTKAQLAQFSEGAGSSSSSPCPPPCASLSIENAVVAAFMRSAPFTGTLSEPSPVPPSLEMPAAMVEELIESFRISPILSHPLISLSKIEALRLSSTNLSSLQPQDRVLLHCLMAYSSLSSMSPFVIGTEEVSDEQSLIFSADSPLKAPIIPDLRQIGFRREPVFLKLWAEALWLANQEGIATNPSSVNAASCWVLGHIAQVVLGRGASPFNLAFVCHVRCLAEEGNLGNIHSLRYHGHMIGDVFGALTSGKSVQYTPTDELLIVRYTPEPLETLLQDATTKCFTTTEAFLSIHAFAHHFTRLARETSENLTGVLARSQPLDESFLMKHFASLDLFRSFLLAVLDQIPQISRQSCNKPLDIYHLQACSYAFGVAWGSLVLPIVEALRDRSLQFAFNATYGGSSNAFASSLADDRNYERLQMHLRHARRLASTVAVETCKALREAPSVRRLTHRSELVRWARFLMDEDNIMDISYEQHLQALECFRDAIQVAGFYCADRTGIVESINEYLIMKQISARNDYSIGFEALSSFTAVSSINSLV</sequence>